<feature type="transmembrane region" description="Helical" evidence="6">
    <location>
        <begin position="283"/>
        <end position="305"/>
    </location>
</feature>
<evidence type="ECO:0000313" key="8">
    <source>
        <dbReference type="Proteomes" id="UP000198668"/>
    </source>
</evidence>
<keyword evidence="8" id="KW-1185">Reference proteome</keyword>
<dbReference type="Proteomes" id="UP000198668">
    <property type="component" value="Unassembled WGS sequence"/>
</dbReference>
<evidence type="ECO:0000256" key="6">
    <source>
        <dbReference type="SAM" id="Phobius"/>
    </source>
</evidence>
<dbReference type="InterPro" id="IPR001851">
    <property type="entry name" value="ABC_transp_permease"/>
</dbReference>
<feature type="transmembrane region" description="Helical" evidence="6">
    <location>
        <begin position="194"/>
        <end position="212"/>
    </location>
</feature>
<dbReference type="Pfam" id="PF02653">
    <property type="entry name" value="BPD_transp_2"/>
    <property type="match status" value="1"/>
</dbReference>
<dbReference type="PANTHER" id="PTHR47089:SF1">
    <property type="entry name" value="GUANOSINE ABC TRANSPORTER PERMEASE PROTEIN NUPP"/>
    <property type="match status" value="1"/>
</dbReference>
<keyword evidence="2" id="KW-1003">Cell membrane</keyword>
<evidence type="ECO:0000256" key="3">
    <source>
        <dbReference type="ARBA" id="ARBA00022692"/>
    </source>
</evidence>
<gene>
    <name evidence="7" type="ORF">SAMN04489868_12436</name>
</gene>
<proteinExistence type="predicted"/>
<keyword evidence="3 6" id="KW-0812">Transmembrane</keyword>
<keyword evidence="4 6" id="KW-1133">Transmembrane helix</keyword>
<feature type="transmembrane region" description="Helical" evidence="6">
    <location>
        <begin position="79"/>
        <end position="103"/>
    </location>
</feature>
<dbReference type="GO" id="GO:0022857">
    <property type="term" value="F:transmembrane transporter activity"/>
    <property type="evidence" value="ECO:0007669"/>
    <property type="project" value="InterPro"/>
</dbReference>
<evidence type="ECO:0000313" key="7">
    <source>
        <dbReference type="EMBL" id="SFH79012.1"/>
    </source>
</evidence>
<feature type="transmembrane region" description="Helical" evidence="6">
    <location>
        <begin position="12"/>
        <end position="33"/>
    </location>
</feature>
<comment type="subcellular location">
    <subcellularLocation>
        <location evidence="1">Cell membrane</location>
        <topology evidence="1">Multi-pass membrane protein</topology>
    </subcellularLocation>
</comment>
<keyword evidence="5 6" id="KW-0472">Membrane</keyword>
<dbReference type="AlphaFoldDB" id="A0A1I3CX00"/>
<dbReference type="RefSeq" id="WP_047392713.1">
    <property type="nucleotide sequence ID" value="NZ_FOQE01000024.1"/>
</dbReference>
<reference evidence="7 8" key="1">
    <citation type="submission" date="2016-10" db="EMBL/GenBank/DDBJ databases">
        <authorList>
            <person name="de Groot N.N."/>
        </authorList>
    </citation>
    <scope>NUCLEOTIDE SEQUENCE [LARGE SCALE GENOMIC DNA]</scope>
    <source>
        <strain evidence="7 8">DSM 27630</strain>
    </source>
</reference>
<organism evidence="7 8">
    <name type="scientific">Pisciglobus halotolerans</name>
    <dbReference type="NCBI Taxonomy" id="745365"/>
    <lineage>
        <taxon>Bacteria</taxon>
        <taxon>Bacillati</taxon>
        <taxon>Bacillota</taxon>
        <taxon>Bacilli</taxon>
        <taxon>Lactobacillales</taxon>
        <taxon>Carnobacteriaceae</taxon>
    </lineage>
</organism>
<sequence>MLNENKGAKVNILVPVLSVVLGLILGAIIMLAFGYDPMAGYQAMLRGAFGSPFYIGEMLRYASPLIVIGLGFSVANTAGFFNIGVAGQVLLGWLCSVWVAISFPNWPGYLLLPISVLAGVAAGALWAGIAGFLRAYFNTSEVIVTIMLNYTALYTTNYLVRNVLTDSADTTPPIPKQASLRADWLSNISGGSRLNMGIFISLILIVVVMILMQKTTLGYEIRSVGMNTFASRYAGMNTKQNIILSMVISGGLAGLGGVMEGLGTFENIFVQGAMPALGYDGMAVALLGLSSPAGILFAALLFAILKIGGTSMPLGSGVPTEVVDIVIASIIFFVGANYLIRFFIDKRARANVKKGGAE</sequence>
<dbReference type="EMBL" id="FOQE01000024">
    <property type="protein sequence ID" value="SFH79012.1"/>
    <property type="molecule type" value="Genomic_DNA"/>
</dbReference>
<feature type="transmembrane region" description="Helical" evidence="6">
    <location>
        <begin position="242"/>
        <end position="262"/>
    </location>
</feature>
<feature type="transmembrane region" description="Helical" evidence="6">
    <location>
        <begin position="325"/>
        <end position="344"/>
    </location>
</feature>
<feature type="transmembrane region" description="Helical" evidence="6">
    <location>
        <begin position="109"/>
        <end position="133"/>
    </location>
</feature>
<accession>A0A1I3CX00</accession>
<feature type="transmembrane region" description="Helical" evidence="6">
    <location>
        <begin position="53"/>
        <end position="72"/>
    </location>
</feature>
<protein>
    <submittedName>
        <fullName evidence="7">Nucleoside ABC transporter membrane protein</fullName>
    </submittedName>
</protein>
<dbReference type="CDD" id="cd06580">
    <property type="entry name" value="TM_PBP1_transp_TpRbsC_like"/>
    <property type="match status" value="1"/>
</dbReference>
<evidence type="ECO:0000256" key="5">
    <source>
        <dbReference type="ARBA" id="ARBA00023136"/>
    </source>
</evidence>
<evidence type="ECO:0000256" key="1">
    <source>
        <dbReference type="ARBA" id="ARBA00004651"/>
    </source>
</evidence>
<evidence type="ECO:0000256" key="2">
    <source>
        <dbReference type="ARBA" id="ARBA00022475"/>
    </source>
</evidence>
<evidence type="ECO:0000256" key="4">
    <source>
        <dbReference type="ARBA" id="ARBA00022989"/>
    </source>
</evidence>
<dbReference type="OrthoDB" id="45037at2"/>
<dbReference type="PANTHER" id="PTHR47089">
    <property type="entry name" value="ABC TRANSPORTER, PERMEASE PROTEIN"/>
    <property type="match status" value="1"/>
</dbReference>
<name>A0A1I3CX00_9LACT</name>
<dbReference type="GO" id="GO:0005886">
    <property type="term" value="C:plasma membrane"/>
    <property type="evidence" value="ECO:0007669"/>
    <property type="project" value="UniProtKB-SubCell"/>
</dbReference>